<dbReference type="Proteomes" id="UP001433268">
    <property type="component" value="Unassembled WGS sequence"/>
</dbReference>
<protein>
    <submittedName>
        <fullName evidence="6">Protein fluG</fullName>
    </submittedName>
</protein>
<dbReference type="GeneID" id="92047096"/>
<dbReference type="PANTHER" id="PTHR43785:SF2">
    <property type="entry name" value="TYPE-1 GLUTAMINE SYNTHETASE 1"/>
    <property type="match status" value="1"/>
</dbReference>
<evidence type="ECO:0000256" key="1">
    <source>
        <dbReference type="ARBA" id="ARBA00022598"/>
    </source>
</evidence>
<proteinExistence type="inferred from homology"/>
<comment type="caution">
    <text evidence="6">The sequence shown here is derived from an EMBL/GenBank/DDBJ whole genome shotgun (WGS) entry which is preliminary data.</text>
</comment>
<gene>
    <name evidence="6" type="ORF">PG997_009721</name>
</gene>
<keyword evidence="1" id="KW-0436">Ligase</keyword>
<dbReference type="SMART" id="SM01230">
    <property type="entry name" value="Gln-synt_C"/>
    <property type="match status" value="1"/>
</dbReference>
<dbReference type="Pfam" id="PF00120">
    <property type="entry name" value="Gln-synt_C"/>
    <property type="match status" value="1"/>
</dbReference>
<keyword evidence="7" id="KW-1185">Reference proteome</keyword>
<feature type="domain" description="GS catalytic" evidence="5">
    <location>
        <begin position="116"/>
        <end position="481"/>
    </location>
</feature>
<dbReference type="SUPFAM" id="SSF55931">
    <property type="entry name" value="Glutamine synthetase/guanido kinase"/>
    <property type="match status" value="1"/>
</dbReference>
<evidence type="ECO:0000256" key="3">
    <source>
        <dbReference type="RuleBase" id="RU000384"/>
    </source>
</evidence>
<evidence type="ECO:0000313" key="7">
    <source>
        <dbReference type="Proteomes" id="UP001433268"/>
    </source>
</evidence>
<evidence type="ECO:0000313" key="6">
    <source>
        <dbReference type="EMBL" id="KAK8075058.1"/>
    </source>
</evidence>
<feature type="compositionally biased region" description="Low complexity" evidence="4">
    <location>
        <begin position="279"/>
        <end position="289"/>
    </location>
</feature>
<dbReference type="RefSeq" id="XP_066665998.1">
    <property type="nucleotide sequence ID" value="XM_066814036.1"/>
</dbReference>
<evidence type="ECO:0000256" key="4">
    <source>
        <dbReference type="SAM" id="MobiDB-lite"/>
    </source>
</evidence>
<comment type="similarity">
    <text evidence="2 3">Belongs to the glutamine synthetase family.</text>
</comment>
<dbReference type="InterPro" id="IPR008146">
    <property type="entry name" value="Gln_synth_cat_dom"/>
</dbReference>
<reference evidence="6 7" key="1">
    <citation type="submission" date="2023-01" db="EMBL/GenBank/DDBJ databases">
        <title>Analysis of 21 Apiospora genomes using comparative genomics revels a genus with tremendous synthesis potential of carbohydrate active enzymes and secondary metabolites.</title>
        <authorList>
            <person name="Sorensen T."/>
        </authorList>
    </citation>
    <scope>NUCLEOTIDE SEQUENCE [LARGE SCALE GENOMIC DNA]</scope>
    <source>
        <strain evidence="6 7">CBS 114990</strain>
    </source>
</reference>
<dbReference type="PROSITE" id="PS51987">
    <property type="entry name" value="GS_CATALYTIC"/>
    <property type="match status" value="1"/>
</dbReference>
<evidence type="ECO:0000256" key="2">
    <source>
        <dbReference type="PROSITE-ProRule" id="PRU01331"/>
    </source>
</evidence>
<dbReference type="PANTHER" id="PTHR43785">
    <property type="entry name" value="GAMMA-GLUTAMYLPUTRESCINE SYNTHETASE"/>
    <property type="match status" value="1"/>
</dbReference>
<dbReference type="EMBL" id="JAQQWN010000007">
    <property type="protein sequence ID" value="KAK8075058.1"/>
    <property type="molecule type" value="Genomic_DNA"/>
</dbReference>
<dbReference type="InterPro" id="IPR014746">
    <property type="entry name" value="Gln_synth/guanido_kin_cat_dom"/>
</dbReference>
<dbReference type="Gene3D" id="3.30.590.10">
    <property type="entry name" value="Glutamine synthetase/guanido kinase, catalytic domain"/>
    <property type="match status" value="1"/>
</dbReference>
<evidence type="ECO:0000259" key="5">
    <source>
        <dbReference type="PROSITE" id="PS51987"/>
    </source>
</evidence>
<feature type="region of interest" description="Disordered" evidence="4">
    <location>
        <begin position="254"/>
        <end position="304"/>
    </location>
</feature>
<sequence length="481" mass="52678">MAEKQSPDEILTRLRSLDAKWLRIYWVDATASSKCRLVPMKRVCKTLESGKPLTISILQGALGLLPCDILAPGVSATHTYNLHPDWSSLRRGPVEGHASCYGEFRQIDGSGCVLCPRRLLRKTVEQAAASGLDFLIGFEIEFVALEKVPRNDQAAAAEGDGDAPKYRTISHDGHAWSTSRALAEWGRQDSIVTVLDEMVDLLDAADIPVEQLHAESTPGQFEIVLPPLPPLQACDTLLHARQIIESTAARHGFRVTLHPKPSPGLPGTAAHAHMSVLKSSSSRSEASSPQEEEEEEEEEEEAETEVYESFYAGILAHLPALAAFTYANPASYERAVDSAWAGGRWVAWGTQNRETPLRKCAGSHWEFKALDGLANPFVAVSALLAAGADGVARATPLAATWKDCEPDPASLGPEQRAALGITRELPRDLDQALGFLAADETLEGLVGREFVRRYVDVKRAELAFLMPMADDERRQWLVERY</sequence>
<organism evidence="6 7">
    <name type="scientific">Apiospora hydei</name>
    <dbReference type="NCBI Taxonomy" id="1337664"/>
    <lineage>
        <taxon>Eukaryota</taxon>
        <taxon>Fungi</taxon>
        <taxon>Dikarya</taxon>
        <taxon>Ascomycota</taxon>
        <taxon>Pezizomycotina</taxon>
        <taxon>Sordariomycetes</taxon>
        <taxon>Xylariomycetidae</taxon>
        <taxon>Amphisphaeriales</taxon>
        <taxon>Apiosporaceae</taxon>
        <taxon>Apiospora</taxon>
    </lineage>
</organism>
<feature type="compositionally biased region" description="Acidic residues" evidence="4">
    <location>
        <begin position="290"/>
        <end position="304"/>
    </location>
</feature>
<accession>A0ABR1VUY2</accession>
<name>A0ABR1VUY2_9PEZI</name>